<proteinExistence type="predicted"/>
<keyword evidence="2" id="KW-1185">Reference proteome</keyword>
<accession>A0AC61DCG5</accession>
<comment type="caution">
    <text evidence="1">The sequence shown here is derived from an EMBL/GenBank/DDBJ whole genome shotgun (WGS) entry which is preliminary data.</text>
</comment>
<gene>
    <name evidence="1" type="ORF">CS063_11125</name>
</gene>
<evidence type="ECO:0000313" key="2">
    <source>
        <dbReference type="Proteomes" id="UP000224460"/>
    </source>
</evidence>
<reference evidence="1" key="1">
    <citation type="submission" date="2017-10" db="EMBL/GenBank/DDBJ databases">
        <title>Genome sequence of cellulolytic Lachnospiraceae bacterium XHS1971 isolated from hotspring sediment.</title>
        <authorList>
            <person name="Vasudevan G."/>
            <person name="Joshi A.J."/>
            <person name="Hivarkar S."/>
            <person name="Lanjekar V.B."/>
            <person name="Dhakephalkar P.K."/>
            <person name="Dagar S."/>
        </authorList>
    </citation>
    <scope>NUCLEOTIDE SEQUENCE</scope>
    <source>
        <strain evidence="1">XHS1971</strain>
    </source>
</reference>
<dbReference type="Proteomes" id="UP000224460">
    <property type="component" value="Unassembled WGS sequence"/>
</dbReference>
<name>A0AC61DCG5_9FIRM</name>
<evidence type="ECO:0000313" key="1">
    <source>
        <dbReference type="EMBL" id="PHV70421.1"/>
    </source>
</evidence>
<sequence>MSNSMAVVSDLLINVFNSILAIEKQTLERGALKEVTLSELHTIEAIGLSFKRMTEVASLLNINVSTLTVSINKLVKKGYVERKYSEEDRRVVLVGLTHKGMLAYRIHESFHAVMVKVMIKGLKEEECKELIDSLKRLNTFFKDEYGLNR</sequence>
<organism evidence="1 2">
    <name type="scientific">Sporanaerobium hydrogeniformans</name>
    <dbReference type="NCBI Taxonomy" id="3072179"/>
    <lineage>
        <taxon>Bacteria</taxon>
        <taxon>Bacillati</taxon>
        <taxon>Bacillota</taxon>
        <taxon>Clostridia</taxon>
        <taxon>Lachnospirales</taxon>
        <taxon>Lachnospiraceae</taxon>
        <taxon>Sporanaerobium</taxon>
    </lineage>
</organism>
<protein>
    <submittedName>
        <fullName evidence="1">MarR family transcriptional regulator</fullName>
    </submittedName>
</protein>
<dbReference type="EMBL" id="PEDL01000011">
    <property type="protein sequence ID" value="PHV70421.1"/>
    <property type="molecule type" value="Genomic_DNA"/>
</dbReference>